<keyword evidence="2" id="KW-1185">Reference proteome</keyword>
<comment type="caution">
    <text evidence="1">The sequence shown here is derived from an EMBL/GenBank/DDBJ whole genome shotgun (WGS) entry which is preliminary data.</text>
</comment>
<dbReference type="PATRIC" id="fig|1207063.3.peg.3488"/>
<evidence type="ECO:0000313" key="1">
    <source>
        <dbReference type="EMBL" id="EKE68724.1"/>
    </source>
</evidence>
<dbReference type="RefSeq" id="WP_008946066.1">
    <property type="nucleotide sequence ID" value="NZ_AMRL01000034.1"/>
</dbReference>
<dbReference type="STRING" id="1207063.P24_17322"/>
<evidence type="ECO:0000313" key="2">
    <source>
        <dbReference type="Proteomes" id="UP000006746"/>
    </source>
</evidence>
<proteinExistence type="predicted"/>
<dbReference type="AlphaFoldDB" id="K2JDV0"/>
<gene>
    <name evidence="1" type="ORF">P24_17322</name>
</gene>
<reference evidence="1 2" key="1">
    <citation type="journal article" date="2012" name="J. Bacteriol.">
        <title>Genome Sequence of Oceanibaculum indicum Type Strain P24.</title>
        <authorList>
            <person name="Lai Q."/>
            <person name="Shao Z."/>
        </authorList>
    </citation>
    <scope>NUCLEOTIDE SEQUENCE [LARGE SCALE GENOMIC DNA]</scope>
    <source>
        <strain evidence="1 2">P24</strain>
    </source>
</reference>
<dbReference type="eggNOG" id="COG1917">
    <property type="taxonomic scope" value="Bacteria"/>
</dbReference>
<name>K2JDV0_9PROT</name>
<sequence length="263" mass="30332">MATLPAPLRRLLLRTLRATVAARRPPDKIIGGEDDPYIRRWHVIPRNHWFNLYLHNQVRSDDDRALHDHPWPNISLVLEGGYLEHRPAFPGQWPHNRKIEAVYRPAGSIVARPANAAHRLELLARAFGGDKTVLQHSWSLFITGPVRRPWGFWCPQGWVFWQDFSDPTGLKPGKGCGEDAPIGVPAADMKVVEEYRSDLFPGSRRFVRQQTTDRVTELLEANNREVERRREAERIVRFLLLNTRLDDLDSACVEEIRRQYGSA</sequence>
<dbReference type="EMBL" id="AMRL01000034">
    <property type="protein sequence ID" value="EKE68724.1"/>
    <property type="molecule type" value="Genomic_DNA"/>
</dbReference>
<protein>
    <submittedName>
        <fullName evidence="1">Uncharacterized protein</fullName>
    </submittedName>
</protein>
<accession>K2JDV0</accession>
<organism evidence="1 2">
    <name type="scientific">Oceanibaculum indicum P24</name>
    <dbReference type="NCBI Taxonomy" id="1207063"/>
    <lineage>
        <taxon>Bacteria</taxon>
        <taxon>Pseudomonadati</taxon>
        <taxon>Pseudomonadota</taxon>
        <taxon>Alphaproteobacteria</taxon>
        <taxon>Rhodospirillales</taxon>
        <taxon>Oceanibaculaceae</taxon>
        <taxon>Oceanibaculum</taxon>
    </lineage>
</organism>
<dbReference type="Proteomes" id="UP000006746">
    <property type="component" value="Unassembled WGS sequence"/>
</dbReference>